<evidence type="ECO:0000313" key="3">
    <source>
        <dbReference type="EMBL" id="KKU97424.1"/>
    </source>
</evidence>
<sequence length="106" mass="12608">MGSRQENIGLHIRHFAFRQGGVIITKEVRKEVEKNRRKREKEEREREERIKKHGLTIVPKMPGEIISRKKSRKRPEPKYDIGSNVKGTRVSHDRPANIMIRRGWPF</sequence>
<dbReference type="Proteomes" id="UP000034694">
    <property type="component" value="Unassembled WGS sequence"/>
</dbReference>
<gene>
    <name evidence="3" type="ORF">UY28_C0021G0011</name>
</gene>
<feature type="region of interest" description="Disordered" evidence="2">
    <location>
        <begin position="62"/>
        <end position="88"/>
    </location>
</feature>
<reference evidence="3 4" key="1">
    <citation type="journal article" date="2015" name="Nature">
        <title>rRNA introns, odd ribosomes, and small enigmatic genomes across a large radiation of phyla.</title>
        <authorList>
            <person name="Brown C.T."/>
            <person name="Hug L.A."/>
            <person name="Thomas B.C."/>
            <person name="Sharon I."/>
            <person name="Castelle C.J."/>
            <person name="Singh A."/>
            <person name="Wilkins M.J."/>
            <person name="Williams K.H."/>
            <person name="Banfield J.F."/>
        </authorList>
    </citation>
    <scope>NUCLEOTIDE SEQUENCE [LARGE SCALE GENOMIC DNA]</scope>
</reference>
<keyword evidence="1" id="KW-0175">Coiled coil</keyword>
<proteinExistence type="predicted"/>
<protein>
    <submittedName>
        <fullName evidence="3">Uncharacterized protein</fullName>
    </submittedName>
</protein>
<dbReference type="AlphaFoldDB" id="A0A0G1UT92"/>
<comment type="caution">
    <text evidence="3">The sequence shown here is derived from an EMBL/GenBank/DDBJ whole genome shotgun (WGS) entry which is preliminary data.</text>
</comment>
<evidence type="ECO:0000256" key="1">
    <source>
        <dbReference type="SAM" id="Coils"/>
    </source>
</evidence>
<evidence type="ECO:0000256" key="2">
    <source>
        <dbReference type="SAM" id="MobiDB-lite"/>
    </source>
</evidence>
<organism evidence="3 4">
    <name type="scientific">Candidatus Amesbacteria bacterium GW2011_GWB1_48_13</name>
    <dbReference type="NCBI Taxonomy" id="1618362"/>
    <lineage>
        <taxon>Bacteria</taxon>
        <taxon>Candidatus Amesiibacteriota</taxon>
    </lineage>
</organism>
<evidence type="ECO:0000313" key="4">
    <source>
        <dbReference type="Proteomes" id="UP000034694"/>
    </source>
</evidence>
<name>A0A0G1UT92_9BACT</name>
<accession>A0A0G1UT92</accession>
<feature type="coiled-coil region" evidence="1">
    <location>
        <begin position="25"/>
        <end position="52"/>
    </location>
</feature>
<dbReference type="EMBL" id="LCPK01000021">
    <property type="protein sequence ID" value="KKU97424.1"/>
    <property type="molecule type" value="Genomic_DNA"/>
</dbReference>